<gene>
    <name evidence="10" type="ORF">ENU74_00305</name>
</gene>
<feature type="domain" description="Glycosyltransferase 2-like" evidence="9">
    <location>
        <begin position="6"/>
        <end position="118"/>
    </location>
</feature>
<evidence type="ECO:0000256" key="6">
    <source>
        <dbReference type="ARBA" id="ARBA00022989"/>
    </source>
</evidence>
<dbReference type="Gene3D" id="3.90.550.10">
    <property type="entry name" value="Spore Coat Polysaccharide Biosynthesis Protein SpsA, Chain A"/>
    <property type="match status" value="1"/>
</dbReference>
<evidence type="ECO:0000256" key="2">
    <source>
        <dbReference type="ARBA" id="ARBA00022676"/>
    </source>
</evidence>
<accession>A0A7V3ZTR7</accession>
<keyword evidence="7 8" id="KW-0472">Membrane</keyword>
<name>A0A7V3ZTR7_UNCW3</name>
<dbReference type="InterPro" id="IPR001173">
    <property type="entry name" value="Glyco_trans_2-like"/>
</dbReference>
<dbReference type="Pfam" id="PF00535">
    <property type="entry name" value="Glycos_transf_2"/>
    <property type="match status" value="1"/>
</dbReference>
<dbReference type="CDD" id="cd04187">
    <property type="entry name" value="DPM1_like_bac"/>
    <property type="match status" value="1"/>
</dbReference>
<evidence type="ECO:0000313" key="10">
    <source>
        <dbReference type="EMBL" id="HGK63034.1"/>
    </source>
</evidence>
<comment type="caution">
    <text evidence="10">The sequence shown here is derived from an EMBL/GenBank/DDBJ whole genome shotgun (WGS) entry which is preliminary data.</text>
</comment>
<reference evidence="10" key="1">
    <citation type="journal article" date="2020" name="mSystems">
        <title>Genome- and Community-Level Interaction Insights into Carbon Utilization and Element Cycling Functions of Hydrothermarchaeota in Hydrothermal Sediment.</title>
        <authorList>
            <person name="Zhou Z."/>
            <person name="Liu Y."/>
            <person name="Xu W."/>
            <person name="Pan J."/>
            <person name="Luo Z.H."/>
            <person name="Li M."/>
        </authorList>
    </citation>
    <scope>NUCLEOTIDE SEQUENCE [LARGE SCALE GENOMIC DNA]</scope>
    <source>
        <strain evidence="10">SpSt-697</strain>
    </source>
</reference>
<evidence type="ECO:0000256" key="7">
    <source>
        <dbReference type="ARBA" id="ARBA00023136"/>
    </source>
</evidence>
<sequence>MNFKVSVICPAYNEKENIPFLFKELKEKLNKDYEIILVDDGSNDGTYEIALEEARKYDNIKVIKHLKNYGKTEAIISGLKASSGEIIVIYDADRQFLPEDIIKIVEKIEEGYDLVCGYKIGKYEKKLISKIYNFLARLLFRIPVRDINALKGMRKEVLENMKLRKDWHRYIVPLAFHLGYKVTEIPVVLRKREYGLPKYSSKKRIIIGFFDLLAVAFQLTFLKKPMLYFGTIGLASLTFGFLVGLLAIILRLFGHGYRPLLYLVILLILSGILFFSLGLIGEVQTSIIERLEDIEKKLK</sequence>
<dbReference type="GO" id="GO:0005886">
    <property type="term" value="C:plasma membrane"/>
    <property type="evidence" value="ECO:0007669"/>
    <property type="project" value="TreeGrafter"/>
</dbReference>
<keyword evidence="1" id="KW-1003">Cell membrane</keyword>
<protein>
    <submittedName>
        <fullName evidence="10">Glycosyltransferase</fullName>
    </submittedName>
</protein>
<dbReference type="PANTHER" id="PTHR48090">
    <property type="entry name" value="UNDECAPRENYL-PHOSPHATE 4-DEOXY-4-FORMAMIDO-L-ARABINOSE TRANSFERASE-RELATED"/>
    <property type="match status" value="1"/>
</dbReference>
<evidence type="ECO:0000256" key="1">
    <source>
        <dbReference type="ARBA" id="ARBA00022475"/>
    </source>
</evidence>
<dbReference type="SUPFAM" id="SSF53448">
    <property type="entry name" value="Nucleotide-diphospho-sugar transferases"/>
    <property type="match status" value="1"/>
</dbReference>
<evidence type="ECO:0000256" key="3">
    <source>
        <dbReference type="ARBA" id="ARBA00022679"/>
    </source>
</evidence>
<dbReference type="GO" id="GO:0016757">
    <property type="term" value="F:glycosyltransferase activity"/>
    <property type="evidence" value="ECO:0007669"/>
    <property type="project" value="UniProtKB-KW"/>
</dbReference>
<evidence type="ECO:0000256" key="4">
    <source>
        <dbReference type="ARBA" id="ARBA00022692"/>
    </source>
</evidence>
<dbReference type="GO" id="GO:0009103">
    <property type="term" value="P:lipopolysaccharide biosynthetic process"/>
    <property type="evidence" value="ECO:0007669"/>
    <property type="project" value="UniProtKB-KW"/>
</dbReference>
<keyword evidence="5" id="KW-0448">Lipopolysaccharide biosynthesis</keyword>
<keyword evidence="2" id="KW-0328">Glycosyltransferase</keyword>
<evidence type="ECO:0000259" key="9">
    <source>
        <dbReference type="Pfam" id="PF00535"/>
    </source>
</evidence>
<dbReference type="EMBL" id="DTDR01000009">
    <property type="protein sequence ID" value="HGK63034.1"/>
    <property type="molecule type" value="Genomic_DNA"/>
</dbReference>
<organism evidence="10">
    <name type="scientific">candidate division WOR-3 bacterium</name>
    <dbReference type="NCBI Taxonomy" id="2052148"/>
    <lineage>
        <taxon>Bacteria</taxon>
        <taxon>Bacteria division WOR-3</taxon>
    </lineage>
</organism>
<keyword evidence="3 10" id="KW-0808">Transferase</keyword>
<dbReference type="PANTHER" id="PTHR48090:SF3">
    <property type="entry name" value="UNDECAPRENYL-PHOSPHATE 4-DEOXY-4-FORMAMIDO-L-ARABINOSE TRANSFERASE"/>
    <property type="match status" value="1"/>
</dbReference>
<proteinExistence type="predicted"/>
<dbReference type="InterPro" id="IPR050256">
    <property type="entry name" value="Glycosyltransferase_2"/>
</dbReference>
<evidence type="ECO:0000256" key="8">
    <source>
        <dbReference type="SAM" id="Phobius"/>
    </source>
</evidence>
<feature type="transmembrane region" description="Helical" evidence="8">
    <location>
        <begin position="205"/>
        <end position="222"/>
    </location>
</feature>
<dbReference type="AlphaFoldDB" id="A0A7V3ZTR7"/>
<evidence type="ECO:0000256" key="5">
    <source>
        <dbReference type="ARBA" id="ARBA00022985"/>
    </source>
</evidence>
<feature type="transmembrane region" description="Helical" evidence="8">
    <location>
        <begin position="228"/>
        <end position="253"/>
    </location>
</feature>
<feature type="transmembrane region" description="Helical" evidence="8">
    <location>
        <begin position="260"/>
        <end position="280"/>
    </location>
</feature>
<keyword evidence="6 8" id="KW-1133">Transmembrane helix</keyword>
<keyword evidence="4 8" id="KW-0812">Transmembrane</keyword>
<dbReference type="InterPro" id="IPR029044">
    <property type="entry name" value="Nucleotide-diphossugar_trans"/>
</dbReference>